<sequence length="263" mass="27491">MTVEIAVVGGRGKSGRAVIESIRARGASARPVGRAELRDPVAAFRGADAVYLMAPNMHPDEPGLVRALLAAAHDAGVPRVVHHSVAAPYLPEMPHHLGKAEAERLVRASGLNWVILQPCAYVQNFLGQLVGSAPELVVAYDPDRPFGLVDLADVGEVAAAALLGEVPSGSTLELGGPDLVSVRDVARVAEVVLGRDVGVRRTSLQEWAAGPGAGLDPRERDWLMAMFASYDAQGLAAGPLGVQAVLGRVPTPLALVLERELAP</sequence>
<evidence type="ECO:0000313" key="3">
    <source>
        <dbReference type="Proteomes" id="UP001240447"/>
    </source>
</evidence>
<dbReference type="InterPro" id="IPR036291">
    <property type="entry name" value="NAD(P)-bd_dom_sf"/>
</dbReference>
<dbReference type="Gene3D" id="3.90.25.10">
    <property type="entry name" value="UDP-galactose 4-epimerase, domain 1"/>
    <property type="match status" value="1"/>
</dbReference>
<comment type="caution">
    <text evidence="2">The sequence shown here is derived from an EMBL/GenBank/DDBJ whole genome shotgun (WGS) entry which is preliminary data.</text>
</comment>
<evidence type="ECO:0000313" key="2">
    <source>
        <dbReference type="EMBL" id="MDP9824246.1"/>
    </source>
</evidence>
<dbReference type="Pfam" id="PF05368">
    <property type="entry name" value="NmrA"/>
    <property type="match status" value="1"/>
</dbReference>
<gene>
    <name evidence="2" type="ORF">J2S59_004055</name>
</gene>
<name>A0ABT9NUY5_9ACTN</name>
<reference evidence="2 3" key="1">
    <citation type="submission" date="2023-07" db="EMBL/GenBank/DDBJ databases">
        <title>Sequencing the genomes of 1000 actinobacteria strains.</title>
        <authorList>
            <person name="Klenk H.-P."/>
        </authorList>
    </citation>
    <scope>NUCLEOTIDE SEQUENCE [LARGE SCALE GENOMIC DNA]</scope>
    <source>
        <strain evidence="2 3">GD13</strain>
    </source>
</reference>
<dbReference type="PANTHER" id="PTHR43162">
    <property type="match status" value="1"/>
</dbReference>
<proteinExistence type="predicted"/>
<evidence type="ECO:0000259" key="1">
    <source>
        <dbReference type="Pfam" id="PF05368"/>
    </source>
</evidence>
<dbReference type="RefSeq" id="WP_181641402.1">
    <property type="nucleotide sequence ID" value="NZ_CCXJ01000019.1"/>
</dbReference>
<accession>A0ABT9NUY5</accession>
<dbReference type="InterPro" id="IPR051604">
    <property type="entry name" value="Ergot_Alk_Oxidoreductase"/>
</dbReference>
<organism evidence="2 3">
    <name type="scientific">Nocardioides massiliensis</name>
    <dbReference type="NCBI Taxonomy" id="1325935"/>
    <lineage>
        <taxon>Bacteria</taxon>
        <taxon>Bacillati</taxon>
        <taxon>Actinomycetota</taxon>
        <taxon>Actinomycetes</taxon>
        <taxon>Propionibacteriales</taxon>
        <taxon>Nocardioidaceae</taxon>
        <taxon>Nocardioides</taxon>
    </lineage>
</organism>
<dbReference type="Gene3D" id="3.40.50.720">
    <property type="entry name" value="NAD(P)-binding Rossmann-like Domain"/>
    <property type="match status" value="1"/>
</dbReference>
<keyword evidence="3" id="KW-1185">Reference proteome</keyword>
<dbReference type="SUPFAM" id="SSF51735">
    <property type="entry name" value="NAD(P)-binding Rossmann-fold domains"/>
    <property type="match status" value="1"/>
</dbReference>
<feature type="domain" description="NmrA-like" evidence="1">
    <location>
        <begin position="41"/>
        <end position="198"/>
    </location>
</feature>
<protein>
    <submittedName>
        <fullName evidence="2">Uncharacterized protein YbjT (DUF2867 family)</fullName>
    </submittedName>
</protein>
<dbReference type="Proteomes" id="UP001240447">
    <property type="component" value="Unassembled WGS sequence"/>
</dbReference>
<dbReference type="InterPro" id="IPR008030">
    <property type="entry name" value="NmrA-like"/>
</dbReference>
<dbReference type="EMBL" id="JAUSQM010000001">
    <property type="protein sequence ID" value="MDP9824246.1"/>
    <property type="molecule type" value="Genomic_DNA"/>
</dbReference>
<dbReference type="PANTHER" id="PTHR43162:SF1">
    <property type="entry name" value="PRESTALK A DIFFERENTIATION PROTEIN A"/>
    <property type="match status" value="1"/>
</dbReference>